<feature type="transmembrane region" description="Helical" evidence="1">
    <location>
        <begin position="133"/>
        <end position="157"/>
    </location>
</feature>
<accession>A0A1B1TBV3</accession>
<organism evidence="2">
    <name type="scientific">Candidatus Thalassarchaea marina</name>
    <dbReference type="NCBI Taxonomy" id="1680828"/>
    <lineage>
        <taxon>Archaea</taxon>
        <taxon>Methanobacteriati</taxon>
        <taxon>Thermoplasmatota</taxon>
        <taxon>Candidatus Poseidoniia</taxon>
        <taxon>Candidatus Poseidoniia incertae sedis</taxon>
    </lineage>
</organism>
<keyword evidence="1" id="KW-1133">Transmembrane helix</keyword>
<name>A0A1B1TBV3_9ARCH</name>
<keyword evidence="1" id="KW-0812">Transmembrane</keyword>
<dbReference type="AlphaFoldDB" id="A0A1B1TBV3"/>
<evidence type="ECO:0000313" key="2">
    <source>
        <dbReference type="EMBL" id="ANV79756.1"/>
    </source>
</evidence>
<feature type="transmembrane region" description="Helical" evidence="1">
    <location>
        <begin position="268"/>
        <end position="291"/>
    </location>
</feature>
<protein>
    <submittedName>
        <fullName evidence="2">Uncharacterized protein</fullName>
    </submittedName>
</protein>
<sequence>MEGRASLSHRLGLALILLIQITIIPIIGFSLTYLIEIDRENFGISIRTELFQWILISGLTYGIICLTLALIIGGYRPSPIVERGGWIATLGLSRRKYDPELIDRSKMAAYSSPYGKMSRLVAKRIKNDHSELFAVHGGLQLLAVPSQVLLISIPLIIMEGIPDDLIRKDSAFELGMIGYIIGLWVSFRVQPVISLQFIEYAAIFRKILWRITKISWILPVIILWACARIILQFSLTSLGIDISQWHDVQLEGVILNFVAPEAEVPQTAIIDFLVAISVLPMAAFTTISVLGGSNGLSQWMKDKEDDLENLSQQSLPEPKENEEIMIQNEEKIDINEKSFDIISTDEKDDEGSRMIDMPFDLFD</sequence>
<feature type="transmembrane region" description="Helical" evidence="1">
    <location>
        <begin position="12"/>
        <end position="35"/>
    </location>
</feature>
<evidence type="ECO:0000256" key="1">
    <source>
        <dbReference type="SAM" id="Phobius"/>
    </source>
</evidence>
<reference evidence="2" key="1">
    <citation type="submission" date="2014-11" db="EMBL/GenBank/DDBJ databases">
        <authorList>
            <person name="Zhu J."/>
            <person name="Qi W."/>
            <person name="Song R."/>
        </authorList>
    </citation>
    <scope>NUCLEOTIDE SEQUENCE</scope>
</reference>
<reference evidence="2" key="2">
    <citation type="journal article" date="2015" name="ISME J.">
        <title>A new class of marine Euryarchaeota group II from the Mediterranean deep chlorophyll maximum.</title>
        <authorList>
            <person name="Martin-Cuadrado A.B."/>
            <person name="Garcia-Heredia I."/>
            <person name="Molto A.G."/>
            <person name="Lopez-Ubeda R."/>
            <person name="Kimes N."/>
            <person name="Lopez-Garcia P."/>
            <person name="Moreira D."/>
            <person name="Rodriguez-Valera F."/>
        </authorList>
    </citation>
    <scope>NUCLEOTIDE SEQUENCE</scope>
</reference>
<feature type="transmembrane region" description="Helical" evidence="1">
    <location>
        <begin position="214"/>
        <end position="235"/>
    </location>
</feature>
<dbReference type="EMBL" id="KP211851">
    <property type="protein sequence ID" value="ANV79756.1"/>
    <property type="molecule type" value="Genomic_DNA"/>
</dbReference>
<feature type="transmembrane region" description="Helical" evidence="1">
    <location>
        <begin position="50"/>
        <end position="73"/>
    </location>
</feature>
<keyword evidence="1" id="KW-0472">Membrane</keyword>
<proteinExistence type="predicted"/>